<sequence>MEGSMRALGLQGLRRIPFLRWRSRNSSTGSAVTLVSVKIRRLPFCRHGGSSFLMQLFWKFRTQWKQAFGWQRSSAQCSYDLYSYSLNFDDGLCHES</sequence>
<dbReference type="AlphaFoldDB" id="A0A8T2X9R4"/>
<dbReference type="PANTHER" id="PTHR34538">
    <property type="entry name" value="EXPRESSED PROTEIN"/>
    <property type="match status" value="1"/>
</dbReference>
<protein>
    <submittedName>
        <fullName evidence="1">Uncharacterized protein</fullName>
    </submittedName>
</protein>
<dbReference type="EMBL" id="JACEGQ020000014">
    <property type="protein sequence ID" value="KAH8489946.1"/>
    <property type="molecule type" value="Genomic_DNA"/>
</dbReference>
<accession>A0A8T2X9R4</accession>
<evidence type="ECO:0000313" key="2">
    <source>
        <dbReference type="Proteomes" id="UP000807159"/>
    </source>
</evidence>
<evidence type="ECO:0000313" key="1">
    <source>
        <dbReference type="EMBL" id="KAH8489946.1"/>
    </source>
</evidence>
<comment type="caution">
    <text evidence="1">The sequence shown here is derived from an EMBL/GenBank/DDBJ whole genome shotgun (WGS) entry which is preliminary data.</text>
</comment>
<organism evidence="1 2">
    <name type="scientific">Populus deltoides</name>
    <name type="common">Eastern poplar</name>
    <name type="synonym">Eastern cottonwood</name>
    <dbReference type="NCBI Taxonomy" id="3696"/>
    <lineage>
        <taxon>Eukaryota</taxon>
        <taxon>Viridiplantae</taxon>
        <taxon>Streptophyta</taxon>
        <taxon>Embryophyta</taxon>
        <taxon>Tracheophyta</taxon>
        <taxon>Spermatophyta</taxon>
        <taxon>Magnoliopsida</taxon>
        <taxon>eudicotyledons</taxon>
        <taxon>Gunneridae</taxon>
        <taxon>Pentapetalae</taxon>
        <taxon>rosids</taxon>
        <taxon>fabids</taxon>
        <taxon>Malpighiales</taxon>
        <taxon>Salicaceae</taxon>
        <taxon>Saliceae</taxon>
        <taxon>Populus</taxon>
    </lineage>
</organism>
<gene>
    <name evidence="1" type="ORF">H0E87_025238</name>
</gene>
<keyword evidence="2" id="KW-1185">Reference proteome</keyword>
<proteinExistence type="predicted"/>
<dbReference type="Proteomes" id="UP000807159">
    <property type="component" value="Chromosome 14"/>
</dbReference>
<dbReference type="PANTHER" id="PTHR34538:SF4">
    <property type="entry name" value="EXPRESSED PROTEIN"/>
    <property type="match status" value="1"/>
</dbReference>
<reference evidence="1" key="1">
    <citation type="journal article" date="2021" name="J. Hered.">
        <title>Genome Assembly of Salicaceae Populus deltoides (Eastern Cottonwood) I-69 Based on Nanopore Sequencing and Hi-C Technologies.</title>
        <authorList>
            <person name="Bai S."/>
            <person name="Wu H."/>
            <person name="Zhang J."/>
            <person name="Pan Z."/>
            <person name="Zhao W."/>
            <person name="Li Z."/>
            <person name="Tong C."/>
        </authorList>
    </citation>
    <scope>NUCLEOTIDE SEQUENCE</scope>
    <source>
        <tissue evidence="1">Leaf</tissue>
    </source>
</reference>
<name>A0A8T2X9R4_POPDE</name>